<dbReference type="GO" id="GO:0005576">
    <property type="term" value="C:extracellular region"/>
    <property type="evidence" value="ECO:0007669"/>
    <property type="project" value="TreeGrafter"/>
</dbReference>
<accession>A0A9K3KQJ9</accession>
<keyword evidence="3" id="KW-0378">Hydrolase</keyword>
<dbReference type="EMBL" id="JAGRRH010000020">
    <property type="protein sequence ID" value="KAG7347691.1"/>
    <property type="molecule type" value="Genomic_DNA"/>
</dbReference>
<comment type="caution">
    <text evidence="3">The sequence shown here is derived from an EMBL/GenBank/DDBJ whole genome shotgun (WGS) entry which is preliminary data.</text>
</comment>
<dbReference type="PANTHER" id="PTHR11177">
    <property type="entry name" value="CHITINASE"/>
    <property type="match status" value="1"/>
</dbReference>
<organism evidence="3 4">
    <name type="scientific">Nitzschia inconspicua</name>
    <dbReference type="NCBI Taxonomy" id="303405"/>
    <lineage>
        <taxon>Eukaryota</taxon>
        <taxon>Sar</taxon>
        <taxon>Stramenopiles</taxon>
        <taxon>Ochrophyta</taxon>
        <taxon>Bacillariophyta</taxon>
        <taxon>Bacillariophyceae</taxon>
        <taxon>Bacillariophycidae</taxon>
        <taxon>Bacillariales</taxon>
        <taxon>Bacillariaceae</taxon>
        <taxon>Nitzschia</taxon>
    </lineage>
</organism>
<name>A0A9K3KQJ9_9STRA</name>
<dbReference type="Proteomes" id="UP000693970">
    <property type="component" value="Unassembled WGS sequence"/>
</dbReference>
<evidence type="ECO:0000256" key="1">
    <source>
        <dbReference type="SAM" id="MobiDB-lite"/>
    </source>
</evidence>
<dbReference type="InterPro" id="IPR011583">
    <property type="entry name" value="Chitinase_II/V-like_cat"/>
</dbReference>
<evidence type="ECO:0000313" key="3">
    <source>
        <dbReference type="EMBL" id="KAG7347691.1"/>
    </source>
</evidence>
<sequence length="413" mass="46183">MLRRKETIFGSATETRREEESMQTKQTKSFNRSSTSKLTSLRTFSMLGVWLGLLFAATNAVAEKLDDSNDNFAIAAYLPDYRAIGYLEQQLQLKSQGVSRPPILSDLILFSLQPHSKGFLGGCCLQQEHYSLTQKFREQIYTDSGTPLTLWVTVGGSGRSDAFPQICRDEKLRKRVIQSVINLCNKHSIQGVDLDYTPRSVTDRDQYVVFLQEAIQQWHDAGLKVSMTIIFHPGMPLLTQIYNQVDRLHLMAYDMFSRDASTNDPYHASLAKTKEMLEALLQPGRIAEQTRGKVLLGIPAYARHLEKPGLVKTFGEIYDIILQENDADERSVDWYNMSAWNSFEWESGQRIRDKVHLATTFGLGGVFFWEIGQDKVSELFPGGVLLEAAAAAAAVNHETAAGDGASNGNGGEL</sequence>
<dbReference type="PROSITE" id="PS51910">
    <property type="entry name" value="GH18_2"/>
    <property type="match status" value="1"/>
</dbReference>
<dbReference type="GO" id="GO:0004568">
    <property type="term" value="F:chitinase activity"/>
    <property type="evidence" value="ECO:0007669"/>
    <property type="project" value="TreeGrafter"/>
</dbReference>
<dbReference type="OrthoDB" id="192870at2759"/>
<dbReference type="GO" id="GO:0008061">
    <property type="term" value="F:chitin binding"/>
    <property type="evidence" value="ECO:0007669"/>
    <property type="project" value="InterPro"/>
</dbReference>
<dbReference type="GO" id="GO:0005975">
    <property type="term" value="P:carbohydrate metabolic process"/>
    <property type="evidence" value="ECO:0007669"/>
    <property type="project" value="InterPro"/>
</dbReference>
<evidence type="ECO:0000313" key="4">
    <source>
        <dbReference type="Proteomes" id="UP000693970"/>
    </source>
</evidence>
<dbReference type="SMART" id="SM00636">
    <property type="entry name" value="Glyco_18"/>
    <property type="match status" value="1"/>
</dbReference>
<dbReference type="InterPro" id="IPR050314">
    <property type="entry name" value="Glycosyl_Hydrlase_18"/>
</dbReference>
<dbReference type="GO" id="GO:0006032">
    <property type="term" value="P:chitin catabolic process"/>
    <property type="evidence" value="ECO:0007669"/>
    <property type="project" value="TreeGrafter"/>
</dbReference>
<reference evidence="3" key="1">
    <citation type="journal article" date="2021" name="Sci. Rep.">
        <title>Diploid genomic architecture of Nitzschia inconspicua, an elite biomass production diatom.</title>
        <authorList>
            <person name="Oliver A."/>
            <person name="Podell S."/>
            <person name="Pinowska A."/>
            <person name="Traller J.C."/>
            <person name="Smith S.R."/>
            <person name="McClure R."/>
            <person name="Beliaev A."/>
            <person name="Bohutskyi P."/>
            <person name="Hill E.A."/>
            <person name="Rabines A."/>
            <person name="Zheng H."/>
            <person name="Allen L.Z."/>
            <person name="Kuo A."/>
            <person name="Grigoriev I.V."/>
            <person name="Allen A.E."/>
            <person name="Hazlebeck D."/>
            <person name="Allen E.E."/>
        </authorList>
    </citation>
    <scope>NUCLEOTIDE SEQUENCE</scope>
    <source>
        <strain evidence="3">Hildebrandi</strain>
    </source>
</reference>
<dbReference type="AlphaFoldDB" id="A0A9K3KQJ9"/>
<dbReference type="InterPro" id="IPR001223">
    <property type="entry name" value="Glyco_hydro18_cat"/>
</dbReference>
<feature type="domain" description="GH18" evidence="2">
    <location>
        <begin position="72"/>
        <end position="393"/>
    </location>
</feature>
<proteinExistence type="predicted"/>
<keyword evidence="4" id="KW-1185">Reference proteome</keyword>
<feature type="region of interest" description="Disordered" evidence="1">
    <location>
        <begin position="1"/>
        <end position="31"/>
    </location>
</feature>
<reference evidence="3" key="2">
    <citation type="submission" date="2021-04" db="EMBL/GenBank/DDBJ databases">
        <authorList>
            <person name="Podell S."/>
        </authorList>
    </citation>
    <scope>NUCLEOTIDE SEQUENCE</scope>
    <source>
        <strain evidence="3">Hildebrandi</strain>
    </source>
</reference>
<protein>
    <submittedName>
        <fullName evidence="3">Glycosyl hydrolase family 18 protein</fullName>
    </submittedName>
</protein>
<gene>
    <name evidence="3" type="ORF">IV203_016396</name>
</gene>
<evidence type="ECO:0000259" key="2">
    <source>
        <dbReference type="PROSITE" id="PS51910"/>
    </source>
</evidence>
<dbReference type="Pfam" id="PF00704">
    <property type="entry name" value="Glyco_hydro_18"/>
    <property type="match status" value="1"/>
</dbReference>
<dbReference type="PANTHER" id="PTHR11177:SF317">
    <property type="entry name" value="CHITINASE 12-RELATED"/>
    <property type="match status" value="1"/>
</dbReference>